<keyword evidence="3 6" id="KW-0378">Hydrolase</keyword>
<dbReference type="GO" id="GO:0052689">
    <property type="term" value="F:carboxylic ester hydrolase activity"/>
    <property type="evidence" value="ECO:0007669"/>
    <property type="project" value="UniProtKB-KW"/>
</dbReference>
<accession>A0A834MK80</accession>
<dbReference type="Gene3D" id="3.40.50.1820">
    <property type="entry name" value="alpha/beta hydrolase"/>
    <property type="match status" value="2"/>
</dbReference>
<dbReference type="AlphaFoldDB" id="A0A834MK80"/>
<dbReference type="EMBL" id="JAACXV010000034">
    <property type="protein sequence ID" value="KAF7286226.1"/>
    <property type="molecule type" value="Genomic_DNA"/>
</dbReference>
<keyword evidence="5" id="KW-0325">Glycoprotein</keyword>
<keyword evidence="6" id="KW-0732">Signal</keyword>
<organism evidence="8 9">
    <name type="scientific">Rhynchophorus ferrugineus</name>
    <name type="common">Red palm weevil</name>
    <name type="synonym">Curculio ferrugineus</name>
    <dbReference type="NCBI Taxonomy" id="354439"/>
    <lineage>
        <taxon>Eukaryota</taxon>
        <taxon>Metazoa</taxon>
        <taxon>Ecdysozoa</taxon>
        <taxon>Arthropoda</taxon>
        <taxon>Hexapoda</taxon>
        <taxon>Insecta</taxon>
        <taxon>Pterygota</taxon>
        <taxon>Neoptera</taxon>
        <taxon>Endopterygota</taxon>
        <taxon>Coleoptera</taxon>
        <taxon>Polyphaga</taxon>
        <taxon>Cucujiformia</taxon>
        <taxon>Curculionidae</taxon>
        <taxon>Dryophthorinae</taxon>
        <taxon>Rhynchophorus</taxon>
    </lineage>
</organism>
<protein>
    <recommendedName>
        <fullName evidence="6">Carboxylic ester hydrolase</fullName>
        <ecNumber evidence="6">3.1.1.-</ecNumber>
    </recommendedName>
</protein>
<dbReference type="PROSITE" id="PS00122">
    <property type="entry name" value="CARBOXYLESTERASE_B_1"/>
    <property type="match status" value="1"/>
</dbReference>
<dbReference type="InterPro" id="IPR050309">
    <property type="entry name" value="Type-B_Carboxylest/Lipase"/>
</dbReference>
<comment type="caution">
    <text evidence="8">The sequence shown here is derived from an EMBL/GenBank/DDBJ whole genome shotgun (WGS) entry which is preliminary data.</text>
</comment>
<feature type="signal peptide" evidence="6">
    <location>
        <begin position="1"/>
        <end position="17"/>
    </location>
</feature>
<sequence length="650" mass="73576">MNLLGILILLKFIFVRSDDLTVKIEQGILQGHLLNTPSDKPFRAFQGVPYAQPPVGSLRFQSPKPPLSWEGIRDATEDGNVCFAITTDLPTESEDCLYLNVYTPILTNDNKTQLPVMLWIHGGGFTHGHSRYNSTGPDFLIEHDIVIVTLNYRLGPFGFLSTGDDVIPGNAGLKDQAAAIKWTFENIRAFGGDRAKITIAGQSAGSASIGFQLLHKNNEGYFRGAIMQSGSPLNMWSYMLGVDPKAYTIDLARQFNSSIPSNITSASLLNFLVSLDGKDIDIASTKTTIASAPLPVIESPVKDDSFITTSQYELLQTGNFIRVPLLIGTNSEEEIHQGGDLDNLAAMLKKYEDNPTNFIPDNFEVVDGANVTEVGKSIRDLYLEGVPDDERLGHMIRFLSHDRFTRAVIKHADLSVNYTKVFFYVFSYDGPLGNVNITVKGADKIDHGEESKYMWKKIGETYSNDDLSKFPVSDVLTLRRLNLMWTNFIKHLHPTPVRSELLQNLRWPLFESDEYRYMDIDDKLEIKNKPKCPYYDGADKIDHAEDTKYEWMHIGDTYSNNDLSKYPPSDGLTLHRLTLLWTNFVKYLNPTPDESSDLLQNLLWPLFTNDEYSYVDIGDDLVVKKKPKTPYYEAWRNFYENWAKKPFITF</sequence>
<dbReference type="OrthoDB" id="19653at2759"/>
<dbReference type="InterPro" id="IPR019819">
    <property type="entry name" value="Carboxylesterase_B_CS"/>
</dbReference>
<evidence type="ECO:0000259" key="7">
    <source>
        <dbReference type="Pfam" id="PF00135"/>
    </source>
</evidence>
<dbReference type="Proteomes" id="UP000625711">
    <property type="component" value="Unassembled WGS sequence"/>
</dbReference>
<evidence type="ECO:0000313" key="9">
    <source>
        <dbReference type="Proteomes" id="UP000625711"/>
    </source>
</evidence>
<dbReference type="PANTHER" id="PTHR11559">
    <property type="entry name" value="CARBOXYLESTERASE"/>
    <property type="match status" value="1"/>
</dbReference>
<feature type="chain" id="PRO_5033100537" description="Carboxylic ester hydrolase" evidence="6">
    <location>
        <begin position="18"/>
        <end position="650"/>
    </location>
</feature>
<gene>
    <name evidence="8" type="ORF">GWI33_006914</name>
</gene>
<dbReference type="InterPro" id="IPR029058">
    <property type="entry name" value="AB_hydrolase_fold"/>
</dbReference>
<dbReference type="EC" id="3.1.1.-" evidence="6"/>
<evidence type="ECO:0000313" key="8">
    <source>
        <dbReference type="EMBL" id="KAF7286226.1"/>
    </source>
</evidence>
<evidence type="ECO:0000256" key="4">
    <source>
        <dbReference type="ARBA" id="ARBA00023157"/>
    </source>
</evidence>
<dbReference type="InterPro" id="IPR002018">
    <property type="entry name" value="CarbesteraseB"/>
</dbReference>
<dbReference type="Pfam" id="PF00135">
    <property type="entry name" value="COesterase"/>
    <property type="match status" value="1"/>
</dbReference>
<evidence type="ECO:0000256" key="5">
    <source>
        <dbReference type="ARBA" id="ARBA00023180"/>
    </source>
</evidence>
<keyword evidence="4" id="KW-1015">Disulfide bond</keyword>
<evidence type="ECO:0000256" key="2">
    <source>
        <dbReference type="ARBA" id="ARBA00022487"/>
    </source>
</evidence>
<reference evidence="8" key="1">
    <citation type="submission" date="2020-08" db="EMBL/GenBank/DDBJ databases">
        <title>Genome sequencing and assembly of the red palm weevil Rhynchophorus ferrugineus.</title>
        <authorList>
            <person name="Dias G.B."/>
            <person name="Bergman C.M."/>
            <person name="Manee M."/>
        </authorList>
    </citation>
    <scope>NUCLEOTIDE SEQUENCE</scope>
    <source>
        <strain evidence="8">AA-2017</strain>
        <tissue evidence="8">Whole larva</tissue>
    </source>
</reference>
<dbReference type="SUPFAM" id="SSF53474">
    <property type="entry name" value="alpha/beta-Hydrolases"/>
    <property type="match status" value="2"/>
</dbReference>
<keyword evidence="2" id="KW-0719">Serine esterase</keyword>
<dbReference type="InterPro" id="IPR019826">
    <property type="entry name" value="Carboxylesterase_B_AS"/>
</dbReference>
<comment type="similarity">
    <text evidence="1 6">Belongs to the type-B carboxylesterase/lipase family.</text>
</comment>
<proteinExistence type="inferred from homology"/>
<keyword evidence="9" id="KW-1185">Reference proteome</keyword>
<evidence type="ECO:0000256" key="1">
    <source>
        <dbReference type="ARBA" id="ARBA00005964"/>
    </source>
</evidence>
<feature type="domain" description="Carboxylesterase type B" evidence="7">
    <location>
        <begin position="19"/>
        <end position="531"/>
    </location>
</feature>
<dbReference type="PROSITE" id="PS00941">
    <property type="entry name" value="CARBOXYLESTERASE_B_2"/>
    <property type="match status" value="1"/>
</dbReference>
<name>A0A834MK80_RHYFE</name>
<evidence type="ECO:0000256" key="6">
    <source>
        <dbReference type="RuleBase" id="RU361235"/>
    </source>
</evidence>
<evidence type="ECO:0000256" key="3">
    <source>
        <dbReference type="ARBA" id="ARBA00022801"/>
    </source>
</evidence>